<gene>
    <name evidence="3" type="ORF">DEH80_11565</name>
</gene>
<dbReference type="SUPFAM" id="SSF55073">
    <property type="entry name" value="Nucleotide cyclase"/>
    <property type="match status" value="1"/>
</dbReference>
<dbReference type="InterPro" id="IPR043128">
    <property type="entry name" value="Rev_trsase/Diguanyl_cyclase"/>
</dbReference>
<dbReference type="SMART" id="SM00065">
    <property type="entry name" value="GAF"/>
    <property type="match status" value="1"/>
</dbReference>
<dbReference type="Pfam" id="PF01590">
    <property type="entry name" value="GAF"/>
    <property type="match status" value="1"/>
</dbReference>
<dbReference type="InterPro" id="IPR003018">
    <property type="entry name" value="GAF"/>
</dbReference>
<dbReference type="EMBL" id="QEQK01000009">
    <property type="protein sequence ID" value="PWN55733.1"/>
    <property type="molecule type" value="Genomic_DNA"/>
</dbReference>
<feature type="domain" description="GGDEF" evidence="2">
    <location>
        <begin position="352"/>
        <end position="487"/>
    </location>
</feature>
<dbReference type="PANTHER" id="PTHR44757">
    <property type="entry name" value="DIGUANYLATE CYCLASE DGCP"/>
    <property type="match status" value="1"/>
</dbReference>
<name>A0A363UJX5_9GAMM</name>
<dbReference type="InterPro" id="IPR035965">
    <property type="entry name" value="PAS-like_dom_sf"/>
</dbReference>
<dbReference type="Pfam" id="PF00990">
    <property type="entry name" value="GGDEF"/>
    <property type="match status" value="1"/>
</dbReference>
<dbReference type="SUPFAM" id="SSF141868">
    <property type="entry name" value="EAL domain-like"/>
    <property type="match status" value="1"/>
</dbReference>
<comment type="caution">
    <text evidence="3">The sequence shown here is derived from an EMBL/GenBank/DDBJ whole genome shotgun (WGS) entry which is preliminary data.</text>
</comment>
<dbReference type="SMART" id="SM00052">
    <property type="entry name" value="EAL"/>
    <property type="match status" value="1"/>
</dbReference>
<dbReference type="Gene3D" id="3.30.70.270">
    <property type="match status" value="1"/>
</dbReference>
<dbReference type="AlphaFoldDB" id="A0A363UJX5"/>
<accession>A0A363UJX5</accession>
<dbReference type="Proteomes" id="UP000251800">
    <property type="component" value="Unassembled WGS sequence"/>
</dbReference>
<dbReference type="RefSeq" id="WP_109720658.1">
    <property type="nucleotide sequence ID" value="NZ_QEQK01000009.1"/>
</dbReference>
<organism evidence="3 4">
    <name type="scientific">Abyssibacter profundi</name>
    <dbReference type="NCBI Taxonomy" id="2182787"/>
    <lineage>
        <taxon>Bacteria</taxon>
        <taxon>Pseudomonadati</taxon>
        <taxon>Pseudomonadota</taxon>
        <taxon>Gammaproteobacteria</taxon>
        <taxon>Chromatiales</taxon>
        <taxon>Oceanococcaceae</taxon>
        <taxon>Abyssibacter</taxon>
    </lineage>
</organism>
<dbReference type="SUPFAM" id="SSF55781">
    <property type="entry name" value="GAF domain-like"/>
    <property type="match status" value="1"/>
</dbReference>
<evidence type="ECO:0008006" key="5">
    <source>
        <dbReference type="Google" id="ProtNLM"/>
    </source>
</evidence>
<dbReference type="InterPro" id="IPR052155">
    <property type="entry name" value="Biofilm_reg_signaling"/>
</dbReference>
<dbReference type="PROSITE" id="PS50887">
    <property type="entry name" value="GGDEF"/>
    <property type="match status" value="1"/>
</dbReference>
<dbReference type="Gene3D" id="3.30.450.20">
    <property type="entry name" value="PAS domain"/>
    <property type="match status" value="1"/>
</dbReference>
<dbReference type="SUPFAM" id="SSF55785">
    <property type="entry name" value="PYP-like sensor domain (PAS domain)"/>
    <property type="match status" value="1"/>
</dbReference>
<dbReference type="Gene3D" id="3.20.20.450">
    <property type="entry name" value="EAL domain"/>
    <property type="match status" value="1"/>
</dbReference>
<dbReference type="PROSITE" id="PS50883">
    <property type="entry name" value="EAL"/>
    <property type="match status" value="1"/>
</dbReference>
<dbReference type="Pfam" id="PF00563">
    <property type="entry name" value="EAL"/>
    <property type="match status" value="1"/>
</dbReference>
<dbReference type="InterPro" id="IPR001633">
    <property type="entry name" value="EAL_dom"/>
</dbReference>
<dbReference type="InterPro" id="IPR000014">
    <property type="entry name" value="PAS"/>
</dbReference>
<sequence length="744" mass="81895">MGLGAEPEDSNTAAEQLAGLLQTQDLVRRIVARMLHVQADDVDSAISDGLGSLGEHLNVDRAYVFVLEGETMRNTHEWCASGITAEIDNLQTVPVEAFAFWMDRLGAGDAVTVSDVAELPDHRQAEREILQAQAIRSLVVVPMFSLGVLVGFVGFDAVRGLREFHPGEINLLRTVADGITAVLISSQAEVEARRSQERLAALTRHASDFVLLFDETGVPEYISSSLQRFELQRLQDKSSWLSRLHPNDVRAVRARIERLLAGRSGSVVPLPDCRLLTGEQEWRWIAGTLSDLREDDAVGALLLNAYDITLRKDFEARLANDALHDPLTGLGNRVLLADRLGHACDRIRVSGGALAVLFMDIDGFKLVNDGLGHRAGDELLARTADRLRQFAGPSDTVARFGGDEFVLLSESVISRDDADRLSRRLLAWIKEPMTLDDQPFQLTASIGWTFVDSHDATLDPERLLADADTAMYQAKREGRNRVTRFDAEHRAYAIRATNVQQHLARALQTDGLDVHYQPVVDMDTRHILGVEALVRWPEPSVGPVSPSEFVPIAEESGLIGEMTEYVLARCLRDLATLPPHIYIALNMSGYSLPRPETADWLIEQMRRASVAPERLCVEVTETAVMRHPAAAAQTLSILRNFGVRTALDDFGTGASSLAVLRELPVDLIKIDRSFVRGVATEPRDLSLIKAVIGLADDFDMDVLAEGVELEAQRSLLLEQGCRKGQGFLFSPAVPASTIAKLAQR</sequence>
<evidence type="ECO:0000313" key="4">
    <source>
        <dbReference type="Proteomes" id="UP000251800"/>
    </source>
</evidence>
<dbReference type="PANTHER" id="PTHR44757:SF2">
    <property type="entry name" value="BIOFILM ARCHITECTURE MAINTENANCE PROTEIN MBAA"/>
    <property type="match status" value="1"/>
</dbReference>
<dbReference type="InterPro" id="IPR029016">
    <property type="entry name" value="GAF-like_dom_sf"/>
</dbReference>
<evidence type="ECO:0000259" key="2">
    <source>
        <dbReference type="PROSITE" id="PS50887"/>
    </source>
</evidence>
<dbReference type="CDD" id="cd00130">
    <property type="entry name" value="PAS"/>
    <property type="match status" value="1"/>
</dbReference>
<keyword evidence="4" id="KW-1185">Reference proteome</keyword>
<protein>
    <recommendedName>
        <fullName evidence="5">Bifunctional diguanylate cyclase/phosphodiesterase</fullName>
    </recommendedName>
</protein>
<dbReference type="SMART" id="SM00267">
    <property type="entry name" value="GGDEF"/>
    <property type="match status" value="1"/>
</dbReference>
<proteinExistence type="predicted"/>
<dbReference type="CDD" id="cd01948">
    <property type="entry name" value="EAL"/>
    <property type="match status" value="1"/>
</dbReference>
<feature type="domain" description="EAL" evidence="1">
    <location>
        <begin position="496"/>
        <end position="744"/>
    </location>
</feature>
<evidence type="ECO:0000313" key="3">
    <source>
        <dbReference type="EMBL" id="PWN55733.1"/>
    </source>
</evidence>
<dbReference type="InterPro" id="IPR000160">
    <property type="entry name" value="GGDEF_dom"/>
</dbReference>
<dbReference type="OrthoDB" id="8553030at2"/>
<dbReference type="InterPro" id="IPR029787">
    <property type="entry name" value="Nucleotide_cyclase"/>
</dbReference>
<reference evidence="3 4" key="1">
    <citation type="submission" date="2018-05" db="EMBL/GenBank/DDBJ databases">
        <title>Abyssibacter profundi OUC007T gen. nov., sp. nov, a marine bacterium isolated from seawater of the Mariana Trench.</title>
        <authorList>
            <person name="Zhou S."/>
        </authorList>
    </citation>
    <scope>NUCLEOTIDE SEQUENCE [LARGE SCALE GENOMIC DNA]</scope>
    <source>
        <strain evidence="3 4">OUC007</strain>
    </source>
</reference>
<dbReference type="NCBIfam" id="TIGR00254">
    <property type="entry name" value="GGDEF"/>
    <property type="match status" value="1"/>
</dbReference>
<dbReference type="Gene3D" id="3.30.450.40">
    <property type="match status" value="1"/>
</dbReference>
<evidence type="ECO:0000259" key="1">
    <source>
        <dbReference type="PROSITE" id="PS50883"/>
    </source>
</evidence>
<dbReference type="CDD" id="cd01949">
    <property type="entry name" value="GGDEF"/>
    <property type="match status" value="1"/>
</dbReference>
<dbReference type="SMART" id="SM00091">
    <property type="entry name" value="PAS"/>
    <property type="match status" value="1"/>
</dbReference>
<dbReference type="InterPro" id="IPR035919">
    <property type="entry name" value="EAL_sf"/>
</dbReference>